<dbReference type="SFLD" id="SFLDS00003">
    <property type="entry name" value="Haloacid_Dehalogenase"/>
    <property type="match status" value="1"/>
</dbReference>
<organism evidence="6 7">
    <name type="scientific">Leucobacter ruminantium</name>
    <dbReference type="NCBI Taxonomy" id="1289170"/>
    <lineage>
        <taxon>Bacteria</taxon>
        <taxon>Bacillati</taxon>
        <taxon>Actinomycetota</taxon>
        <taxon>Actinomycetes</taxon>
        <taxon>Micrococcales</taxon>
        <taxon>Microbacteriaceae</taxon>
        <taxon>Leucobacter</taxon>
    </lineage>
</organism>
<name>A0A939RWL7_9MICO</name>
<evidence type="ECO:0000313" key="6">
    <source>
        <dbReference type="EMBL" id="MBO1803798.1"/>
    </source>
</evidence>
<keyword evidence="4" id="KW-0460">Magnesium</keyword>
<sequence length="230" mass="24938">MPQSYATLDDTRSLLEQADVLLLDYNGTLSNDEELCAELISEVSEDHLGLPVSRQRYFDEFAGVTEEAVYGRLTAEAGGADLTPYELMREFNRRYLERFRSNSTITREAADFVRTARTLGKRLMVVTAASREVVVPAVEIAGLGECFEGIVGLEDVAASKPTPECYLRAVEQLGAEPSRTVAFEDSRTGLTAALGAGLATVGILGSLDRESIGGFTPHIVDGLHPHLLEA</sequence>
<evidence type="ECO:0000313" key="7">
    <source>
        <dbReference type="Proteomes" id="UP000664398"/>
    </source>
</evidence>
<comment type="cofactor">
    <cofactor evidence="1">
        <name>Mg(2+)</name>
        <dbReference type="ChEBI" id="CHEBI:18420"/>
    </cofactor>
</comment>
<dbReference type="AlphaFoldDB" id="A0A939RWL7"/>
<dbReference type="InterPro" id="IPR023198">
    <property type="entry name" value="PGP-like_dom2"/>
</dbReference>
<dbReference type="Gene3D" id="1.10.150.240">
    <property type="entry name" value="Putative phosphatase, domain 2"/>
    <property type="match status" value="1"/>
</dbReference>
<dbReference type="GO" id="GO:0046872">
    <property type="term" value="F:metal ion binding"/>
    <property type="evidence" value="ECO:0007669"/>
    <property type="project" value="UniProtKB-KW"/>
</dbReference>
<protein>
    <submittedName>
        <fullName evidence="6">HAD family phosphatase</fullName>
    </submittedName>
</protein>
<dbReference type="PANTHER" id="PTHR46193">
    <property type="entry name" value="6-PHOSPHOGLUCONATE PHOSPHATASE"/>
    <property type="match status" value="1"/>
</dbReference>
<accession>A0A939RWL7</accession>
<proteinExistence type="inferred from homology"/>
<dbReference type="SUPFAM" id="SSF56784">
    <property type="entry name" value="HAD-like"/>
    <property type="match status" value="1"/>
</dbReference>
<dbReference type="Proteomes" id="UP000664398">
    <property type="component" value="Unassembled WGS sequence"/>
</dbReference>
<evidence type="ECO:0000256" key="3">
    <source>
        <dbReference type="ARBA" id="ARBA00022723"/>
    </source>
</evidence>
<gene>
    <name evidence="6" type="ORF">J4H91_00490</name>
</gene>
<dbReference type="Pfam" id="PF00702">
    <property type="entry name" value="Hydrolase"/>
    <property type="match status" value="1"/>
</dbReference>
<dbReference type="InterPro" id="IPR023214">
    <property type="entry name" value="HAD_sf"/>
</dbReference>
<dbReference type="RefSeq" id="WP_208044286.1">
    <property type="nucleotide sequence ID" value="NZ_JAGDYL010000001.1"/>
</dbReference>
<keyword evidence="3" id="KW-0479">Metal-binding</keyword>
<dbReference type="InterPro" id="IPR006439">
    <property type="entry name" value="HAD-SF_hydro_IA"/>
</dbReference>
<keyword evidence="7" id="KW-1185">Reference proteome</keyword>
<dbReference type="EMBL" id="JAGDYL010000001">
    <property type="protein sequence ID" value="MBO1803798.1"/>
    <property type="molecule type" value="Genomic_DNA"/>
</dbReference>
<evidence type="ECO:0000256" key="1">
    <source>
        <dbReference type="ARBA" id="ARBA00001946"/>
    </source>
</evidence>
<dbReference type="SFLD" id="SFLDG01129">
    <property type="entry name" value="C1.5:_HAD__Beta-PGM__Phosphata"/>
    <property type="match status" value="1"/>
</dbReference>
<dbReference type="Gene3D" id="3.40.50.1000">
    <property type="entry name" value="HAD superfamily/HAD-like"/>
    <property type="match status" value="1"/>
</dbReference>
<reference evidence="6" key="1">
    <citation type="submission" date="2021-03" db="EMBL/GenBank/DDBJ databases">
        <title>Leucobacter chromiisoli sp. nov., isolated from chromium-containing soil of chemical plant.</title>
        <authorList>
            <person name="Xu Z."/>
        </authorList>
    </citation>
    <scope>NUCLEOTIDE SEQUENCE</scope>
    <source>
        <strain evidence="6">A2</strain>
    </source>
</reference>
<comment type="caution">
    <text evidence="6">The sequence shown here is derived from an EMBL/GenBank/DDBJ whole genome shotgun (WGS) entry which is preliminary data.</text>
</comment>
<dbReference type="CDD" id="cd07505">
    <property type="entry name" value="HAD_BPGM-like"/>
    <property type="match status" value="1"/>
</dbReference>
<dbReference type="PANTHER" id="PTHR46193:SF18">
    <property type="entry name" value="HEXITOL PHOSPHATASE B"/>
    <property type="match status" value="1"/>
</dbReference>
<dbReference type="GO" id="GO:0003824">
    <property type="term" value="F:catalytic activity"/>
    <property type="evidence" value="ECO:0007669"/>
    <property type="project" value="UniProtKB-ARBA"/>
</dbReference>
<dbReference type="InterPro" id="IPR036412">
    <property type="entry name" value="HAD-like_sf"/>
</dbReference>
<evidence type="ECO:0000256" key="2">
    <source>
        <dbReference type="ARBA" id="ARBA00006171"/>
    </source>
</evidence>
<dbReference type="NCBIfam" id="TIGR01509">
    <property type="entry name" value="HAD-SF-IA-v3"/>
    <property type="match status" value="1"/>
</dbReference>
<evidence type="ECO:0000256" key="5">
    <source>
        <dbReference type="ARBA" id="ARBA00023277"/>
    </source>
</evidence>
<keyword evidence="5" id="KW-0119">Carbohydrate metabolism</keyword>
<comment type="similarity">
    <text evidence="2">Belongs to the HAD-like hydrolase superfamily. CbbY/CbbZ/Gph/YieH family.</text>
</comment>
<dbReference type="InterPro" id="IPR051600">
    <property type="entry name" value="Beta-PGM-like"/>
</dbReference>
<evidence type="ECO:0000256" key="4">
    <source>
        <dbReference type="ARBA" id="ARBA00022842"/>
    </source>
</evidence>